<comment type="caution">
    <text evidence="1">The sequence shown here is derived from an EMBL/GenBank/DDBJ whole genome shotgun (WGS) entry which is preliminary data.</text>
</comment>
<proteinExistence type="predicted"/>
<dbReference type="Proteomes" id="UP000299102">
    <property type="component" value="Unassembled WGS sequence"/>
</dbReference>
<protein>
    <submittedName>
        <fullName evidence="1">Uncharacterized protein</fullName>
    </submittedName>
</protein>
<evidence type="ECO:0000313" key="2">
    <source>
        <dbReference type="Proteomes" id="UP000299102"/>
    </source>
</evidence>
<gene>
    <name evidence="1" type="ORF">EVAR_80129_1</name>
</gene>
<sequence>MGARVLLIGFSEGAFFRLFKRRLSRPVTSPAAARRRRVARAALRRNKEINRPSKTYRSTSGLDPARVYKSVLTFSTFILHEDVVIITWVRALVGKGTKMGETSNTNVSVGKKTNGSLDFIAWPSTQRLRISEIYLDFKCNMCGVGVFGDEIYRQSAPGPTRRGAPAKRNLITDNRESVDHNNCQ</sequence>
<name>A0A4C1UE99_EUMVA</name>
<dbReference type="EMBL" id="BGZK01000159">
    <property type="protein sequence ID" value="GBP24276.1"/>
    <property type="molecule type" value="Genomic_DNA"/>
</dbReference>
<accession>A0A4C1UE99</accession>
<reference evidence="1 2" key="1">
    <citation type="journal article" date="2019" name="Commun. Biol.">
        <title>The bagworm genome reveals a unique fibroin gene that provides high tensile strength.</title>
        <authorList>
            <person name="Kono N."/>
            <person name="Nakamura H."/>
            <person name="Ohtoshi R."/>
            <person name="Tomita M."/>
            <person name="Numata K."/>
            <person name="Arakawa K."/>
        </authorList>
    </citation>
    <scope>NUCLEOTIDE SEQUENCE [LARGE SCALE GENOMIC DNA]</scope>
</reference>
<keyword evidence="2" id="KW-1185">Reference proteome</keyword>
<dbReference type="AlphaFoldDB" id="A0A4C1UE99"/>
<evidence type="ECO:0000313" key="1">
    <source>
        <dbReference type="EMBL" id="GBP24276.1"/>
    </source>
</evidence>
<organism evidence="1 2">
    <name type="scientific">Eumeta variegata</name>
    <name type="common">Bagworm moth</name>
    <name type="synonym">Eumeta japonica</name>
    <dbReference type="NCBI Taxonomy" id="151549"/>
    <lineage>
        <taxon>Eukaryota</taxon>
        <taxon>Metazoa</taxon>
        <taxon>Ecdysozoa</taxon>
        <taxon>Arthropoda</taxon>
        <taxon>Hexapoda</taxon>
        <taxon>Insecta</taxon>
        <taxon>Pterygota</taxon>
        <taxon>Neoptera</taxon>
        <taxon>Endopterygota</taxon>
        <taxon>Lepidoptera</taxon>
        <taxon>Glossata</taxon>
        <taxon>Ditrysia</taxon>
        <taxon>Tineoidea</taxon>
        <taxon>Psychidae</taxon>
        <taxon>Oiketicinae</taxon>
        <taxon>Eumeta</taxon>
    </lineage>
</organism>